<gene>
    <name evidence="3" type="ORF">Tsumi_06270</name>
</gene>
<evidence type="ECO:0000313" key="4">
    <source>
        <dbReference type="Proteomes" id="UP001628220"/>
    </source>
</evidence>
<dbReference type="PANTHER" id="PTHR47618:SF1">
    <property type="entry name" value="BIFUNCTIONAL OLIGORIBONUCLEASE AND PAP PHOSPHATASE NRNA"/>
    <property type="match status" value="1"/>
</dbReference>
<reference evidence="3 4" key="1">
    <citation type="journal article" date="2025" name="Int. J. Syst. Evol. Microbiol.">
        <title>Desulfovibrio falkowii sp. nov., Porphyromonas miyakawae sp. nov., Mediterraneibacter flintii sp. nov. and Owariibacterium komagatae gen. nov., sp. nov., isolated from human faeces.</title>
        <authorList>
            <person name="Hamaguchi T."/>
            <person name="Ohara M."/>
            <person name="Hisatomi A."/>
            <person name="Sekiguchi K."/>
            <person name="Takeda J.I."/>
            <person name="Ueyama J."/>
            <person name="Ito M."/>
            <person name="Nishiwaki H."/>
            <person name="Ogi T."/>
            <person name="Hirayama M."/>
            <person name="Ohkuma M."/>
            <person name="Sakamoto M."/>
            <person name="Ohno K."/>
        </authorList>
    </citation>
    <scope>NUCLEOTIDE SEQUENCE [LARGE SCALE GENOMIC DNA]</scope>
    <source>
        <strain evidence="3 4">13CB11C</strain>
    </source>
</reference>
<dbReference type="Pfam" id="PF01368">
    <property type="entry name" value="DHH"/>
    <property type="match status" value="1"/>
</dbReference>
<dbReference type="InterPro" id="IPR001667">
    <property type="entry name" value="DDH_dom"/>
</dbReference>
<sequence>MKIYNNIDPSIPINTEAEAALFTQLQKSQHVLILGHKGPDGDSVGSSLAMHYYLMAIGVKNTVVMDGSFPYTLKNIEGLDHIISIHMDNVPEGLQQLIDNTDTVLCLDFNKLSRTGKTLTSLLQENLSKHRRPVLCIDHHTNPQDEDFDILISVPQASATCHILALLLIERISSFPPKTQQIIATQLLWGIITDTGRFNHASGNPALFEVVADLMRLGAQKDLIVNETFHSHPVSRLRLEGYVMEHMVIREDLGVAYFSLTLDELKHFGVTPADTEGLVNKPLDIASIKCSAFFRESREEGIKISMRSKGDFAVNAICSTCYGGGGHINAAGGELASGNMEEAISLFLQEVTSFAEKGK</sequence>
<dbReference type="Gene3D" id="3.90.1640.10">
    <property type="entry name" value="inorganic pyrophosphatase (n-terminal core)"/>
    <property type="match status" value="1"/>
</dbReference>
<accession>A0ABQ0E1D5</accession>
<evidence type="ECO:0000259" key="2">
    <source>
        <dbReference type="Pfam" id="PF02272"/>
    </source>
</evidence>
<dbReference type="InterPro" id="IPR038763">
    <property type="entry name" value="DHH_sf"/>
</dbReference>
<dbReference type="InterPro" id="IPR051319">
    <property type="entry name" value="Oligoribo/pAp-PDE_c-di-AMP_PDE"/>
</dbReference>
<dbReference type="Pfam" id="PF02272">
    <property type="entry name" value="DHHA1"/>
    <property type="match status" value="1"/>
</dbReference>
<dbReference type="PANTHER" id="PTHR47618">
    <property type="entry name" value="BIFUNCTIONAL OLIGORIBONUCLEASE AND PAP PHOSPHATASE NRNA"/>
    <property type="match status" value="1"/>
</dbReference>
<dbReference type="Gene3D" id="3.10.310.30">
    <property type="match status" value="1"/>
</dbReference>
<keyword evidence="4" id="KW-1185">Reference proteome</keyword>
<name>A0ABQ0E1D5_9PORP</name>
<organism evidence="3 4">
    <name type="scientific">Porphyromonas miyakawae</name>
    <dbReference type="NCBI Taxonomy" id="3137470"/>
    <lineage>
        <taxon>Bacteria</taxon>
        <taxon>Pseudomonadati</taxon>
        <taxon>Bacteroidota</taxon>
        <taxon>Bacteroidia</taxon>
        <taxon>Bacteroidales</taxon>
        <taxon>Porphyromonadaceae</taxon>
        <taxon>Porphyromonas</taxon>
    </lineage>
</organism>
<proteinExistence type="predicted"/>
<dbReference type="SUPFAM" id="SSF64182">
    <property type="entry name" value="DHH phosphoesterases"/>
    <property type="match status" value="1"/>
</dbReference>
<dbReference type="RefSeq" id="WP_411915329.1">
    <property type="nucleotide sequence ID" value="NZ_BAAFSF010000001.1"/>
</dbReference>
<feature type="domain" description="DDH" evidence="1">
    <location>
        <begin position="31"/>
        <end position="191"/>
    </location>
</feature>
<feature type="domain" description="DHHA1" evidence="2">
    <location>
        <begin position="260"/>
        <end position="351"/>
    </location>
</feature>
<dbReference type="InterPro" id="IPR003156">
    <property type="entry name" value="DHHA1_dom"/>
</dbReference>
<protein>
    <submittedName>
        <fullName evidence="3">Bifunctional oligoribonuclease/PAP phosphatase NrnA</fullName>
    </submittedName>
</protein>
<dbReference type="Proteomes" id="UP001628220">
    <property type="component" value="Unassembled WGS sequence"/>
</dbReference>
<dbReference type="EMBL" id="BAAFSF010000001">
    <property type="protein sequence ID" value="GAB1251523.1"/>
    <property type="molecule type" value="Genomic_DNA"/>
</dbReference>
<evidence type="ECO:0000313" key="3">
    <source>
        <dbReference type="EMBL" id="GAB1251523.1"/>
    </source>
</evidence>
<evidence type="ECO:0000259" key="1">
    <source>
        <dbReference type="Pfam" id="PF01368"/>
    </source>
</evidence>
<comment type="caution">
    <text evidence="3">The sequence shown here is derived from an EMBL/GenBank/DDBJ whole genome shotgun (WGS) entry which is preliminary data.</text>
</comment>